<dbReference type="Pfam" id="PF01048">
    <property type="entry name" value="PNP_UDP_1"/>
    <property type="match status" value="1"/>
</dbReference>
<dbReference type="InterPro" id="IPR035994">
    <property type="entry name" value="Nucleoside_phosphorylase_sf"/>
</dbReference>
<keyword evidence="3" id="KW-0660">Purine salvage</keyword>
<dbReference type="GO" id="GO:0006166">
    <property type="term" value="P:purine ribonucleoside salvage"/>
    <property type="evidence" value="ECO:0007669"/>
    <property type="project" value="UniProtKB-KW"/>
</dbReference>
<keyword evidence="2" id="KW-0808">Transferase</keyword>
<dbReference type="CDD" id="cd09010">
    <property type="entry name" value="MTAP_SsMTAPII_like_MTIP"/>
    <property type="match status" value="1"/>
</dbReference>
<dbReference type="GO" id="GO:0005829">
    <property type="term" value="C:cytosol"/>
    <property type="evidence" value="ECO:0007669"/>
    <property type="project" value="TreeGrafter"/>
</dbReference>
<proteinExistence type="predicted"/>
<dbReference type="Proteomes" id="UP001209570">
    <property type="component" value="Unassembled WGS sequence"/>
</dbReference>
<dbReference type="GO" id="GO:0017061">
    <property type="term" value="F:S-methyl-5-thioadenosine phosphorylase activity"/>
    <property type="evidence" value="ECO:0007669"/>
    <property type="project" value="InterPro"/>
</dbReference>
<organism evidence="5 6">
    <name type="scientific">Pythium insidiosum</name>
    <name type="common">Pythiosis disease agent</name>
    <dbReference type="NCBI Taxonomy" id="114742"/>
    <lineage>
        <taxon>Eukaryota</taxon>
        <taxon>Sar</taxon>
        <taxon>Stramenopiles</taxon>
        <taxon>Oomycota</taxon>
        <taxon>Peronosporomycetes</taxon>
        <taxon>Pythiales</taxon>
        <taxon>Pythiaceae</taxon>
        <taxon>Pythium</taxon>
    </lineage>
</organism>
<dbReference type="PANTHER" id="PTHR42679:SF2">
    <property type="entry name" value="S-METHYL-5'-THIOADENOSINE PHOSPHORYLASE"/>
    <property type="match status" value="1"/>
</dbReference>
<sequence>MAETSTTTVAAAAEGRPILGVIGGSSLFHAKEFSASLRETVIETEYGGVVAHVGQWKDWDLQIVFVQRHHADPDGQYKQPRQINFKAIATALKVAQCSAVIGIYSVGSMNALIQVGRVIVPEDYFNPFDIMHMSRHYDAHVVPDMNVELRGRILASLSEGGFDPYDGGVYIQTSGPRFETKAEVRFFKQFGELIGMTGANEAELLNELHVPFAMFGIVDNMANGIGEKLTLEEFKISQKRNCDRMEEAVCHVLTELASQRFLSNFAEGA</sequence>
<dbReference type="SUPFAM" id="SSF53167">
    <property type="entry name" value="Purine and uridine phosphorylases"/>
    <property type="match status" value="1"/>
</dbReference>
<dbReference type="EMBL" id="JAKCXM010000079">
    <property type="protein sequence ID" value="KAJ0403558.1"/>
    <property type="molecule type" value="Genomic_DNA"/>
</dbReference>
<evidence type="ECO:0000313" key="5">
    <source>
        <dbReference type="EMBL" id="KAJ0403558.1"/>
    </source>
</evidence>
<evidence type="ECO:0000256" key="1">
    <source>
        <dbReference type="ARBA" id="ARBA00022676"/>
    </source>
</evidence>
<dbReference type="AlphaFoldDB" id="A0AAD5QA63"/>
<dbReference type="Gene3D" id="3.40.50.1580">
    <property type="entry name" value="Nucleoside phosphorylase domain"/>
    <property type="match status" value="1"/>
</dbReference>
<feature type="domain" description="Nucleoside phosphorylase" evidence="4">
    <location>
        <begin position="19"/>
        <end position="253"/>
    </location>
</feature>
<name>A0AAD5QA63_PYTIN</name>
<keyword evidence="6" id="KW-1185">Reference proteome</keyword>
<evidence type="ECO:0000256" key="3">
    <source>
        <dbReference type="ARBA" id="ARBA00022726"/>
    </source>
</evidence>
<gene>
    <name evidence="5" type="ORF">P43SY_009006</name>
</gene>
<evidence type="ECO:0000256" key="2">
    <source>
        <dbReference type="ARBA" id="ARBA00022679"/>
    </source>
</evidence>
<accession>A0AAD5QA63</accession>
<dbReference type="InterPro" id="IPR010044">
    <property type="entry name" value="MTAP"/>
</dbReference>
<comment type="caution">
    <text evidence="5">The sequence shown here is derived from an EMBL/GenBank/DDBJ whole genome shotgun (WGS) entry which is preliminary data.</text>
</comment>
<protein>
    <recommendedName>
        <fullName evidence="4">Nucleoside phosphorylase domain-containing protein</fullName>
    </recommendedName>
</protein>
<dbReference type="GO" id="GO:0019509">
    <property type="term" value="P:L-methionine salvage from methylthioadenosine"/>
    <property type="evidence" value="ECO:0007669"/>
    <property type="project" value="TreeGrafter"/>
</dbReference>
<evidence type="ECO:0000259" key="4">
    <source>
        <dbReference type="Pfam" id="PF01048"/>
    </source>
</evidence>
<keyword evidence="1" id="KW-0328">Glycosyltransferase</keyword>
<dbReference type="PANTHER" id="PTHR42679">
    <property type="entry name" value="S-METHYL-5'-THIOADENOSINE PHOSPHORYLASE"/>
    <property type="match status" value="1"/>
</dbReference>
<evidence type="ECO:0000313" key="6">
    <source>
        <dbReference type="Proteomes" id="UP001209570"/>
    </source>
</evidence>
<reference evidence="5" key="1">
    <citation type="submission" date="2021-12" db="EMBL/GenBank/DDBJ databases">
        <title>Prjna785345.</title>
        <authorList>
            <person name="Rujirawat T."/>
            <person name="Krajaejun T."/>
        </authorList>
    </citation>
    <scope>NUCLEOTIDE SEQUENCE</scope>
    <source>
        <strain evidence="5">Pi057C3</strain>
    </source>
</reference>
<dbReference type="InterPro" id="IPR000845">
    <property type="entry name" value="Nucleoside_phosphorylase_d"/>
</dbReference>